<feature type="non-terminal residue" evidence="4">
    <location>
        <position position="1"/>
    </location>
</feature>
<evidence type="ECO:0000313" key="4">
    <source>
        <dbReference type="EMBL" id="TRY74957.1"/>
    </source>
</evidence>
<dbReference type="Pfam" id="PF26080">
    <property type="entry name" value="CUB_animal"/>
    <property type="match status" value="1"/>
</dbReference>
<dbReference type="EMBL" id="VCGU01000005">
    <property type="protein sequence ID" value="TRY74957.1"/>
    <property type="molecule type" value="Genomic_DNA"/>
</dbReference>
<evidence type="ECO:0000313" key="5">
    <source>
        <dbReference type="Proteomes" id="UP000318571"/>
    </source>
</evidence>
<keyword evidence="1" id="KW-1015">Disulfide bond</keyword>
<name>A0A553PB98_TIGCA</name>
<dbReference type="InterPro" id="IPR000859">
    <property type="entry name" value="CUB_dom"/>
</dbReference>
<organism evidence="4 5">
    <name type="scientific">Tigriopus californicus</name>
    <name type="common">Marine copepod</name>
    <dbReference type="NCBI Taxonomy" id="6832"/>
    <lineage>
        <taxon>Eukaryota</taxon>
        <taxon>Metazoa</taxon>
        <taxon>Ecdysozoa</taxon>
        <taxon>Arthropoda</taxon>
        <taxon>Crustacea</taxon>
        <taxon>Multicrustacea</taxon>
        <taxon>Hexanauplia</taxon>
        <taxon>Copepoda</taxon>
        <taxon>Harpacticoida</taxon>
        <taxon>Harpacticidae</taxon>
        <taxon>Tigriopus</taxon>
    </lineage>
</organism>
<dbReference type="Proteomes" id="UP000318571">
    <property type="component" value="Chromosome 2"/>
</dbReference>
<feature type="non-terminal residue" evidence="4">
    <location>
        <position position="287"/>
    </location>
</feature>
<evidence type="ECO:0000259" key="3">
    <source>
        <dbReference type="PROSITE" id="PS01180"/>
    </source>
</evidence>
<dbReference type="Gene3D" id="2.60.120.290">
    <property type="entry name" value="Spermadhesin, CUB domain"/>
    <property type="match status" value="1"/>
</dbReference>
<reference evidence="4 5" key="1">
    <citation type="journal article" date="2018" name="Nat. Ecol. Evol.">
        <title>Genomic signatures of mitonuclear coevolution across populations of Tigriopus californicus.</title>
        <authorList>
            <person name="Barreto F.S."/>
            <person name="Watson E.T."/>
            <person name="Lima T.G."/>
            <person name="Willett C.S."/>
            <person name="Edmands S."/>
            <person name="Li W."/>
            <person name="Burton R.S."/>
        </authorList>
    </citation>
    <scope>NUCLEOTIDE SEQUENCE [LARGE SCALE GENOMIC DNA]</scope>
    <source>
        <strain evidence="4 5">San Diego</strain>
    </source>
</reference>
<comment type="caution">
    <text evidence="2">Lacks conserved residue(s) required for the propagation of feature annotation.</text>
</comment>
<dbReference type="STRING" id="6832.A0A553PB98"/>
<keyword evidence="5" id="KW-1185">Reference proteome</keyword>
<dbReference type="OMA" id="PKWIRTH"/>
<dbReference type="InterPro" id="IPR058698">
    <property type="entry name" value="CUB_metazoa"/>
</dbReference>
<comment type="caution">
    <text evidence="4">The sequence shown here is derived from an EMBL/GenBank/DDBJ whole genome shotgun (WGS) entry which is preliminary data.</text>
</comment>
<evidence type="ECO:0000256" key="2">
    <source>
        <dbReference type="PROSITE-ProRule" id="PRU00059"/>
    </source>
</evidence>
<sequence>CSYLRNPGFPNAYAETSQVSYTIQKCDSSVCRLRLDFESFSLLGTGNTEEFLDPNPGGQCRDMFTVSSNTGNTLPTICGQNTGQHIYVEMGCLDSDTVSVNLNIDGSTAVRMWEIKVTQVKCNTEGQPRNCGCLQYHTGLTGRLTTFNFLPTNDNHLAKQEYSICIRQEAGMCCVEYTVCADASSYSLEAKNDDGTNMQDSNCSKDYVGIEGGSATCNASPGDVLFTQFCGNVFTTDEAATMNMPICDCTKPFRVDIFTDEDTDEAEATANEKHSRGLCLEYRQIPC</sequence>
<dbReference type="PANTHER" id="PTHR33236">
    <property type="entry name" value="INTRAFLAGELLAR TRANSPORT PROTEIN 122 FAMILY PROTEIN-RELATED"/>
    <property type="match status" value="1"/>
</dbReference>
<accession>A0A553PB98</accession>
<dbReference type="PANTHER" id="PTHR33236:SF4">
    <property type="entry name" value="CUB DOMAIN-CONTAINING PROTEIN"/>
    <property type="match status" value="1"/>
</dbReference>
<proteinExistence type="predicted"/>
<gene>
    <name evidence="4" type="ORF">TCAL_08663</name>
</gene>
<evidence type="ECO:0000256" key="1">
    <source>
        <dbReference type="ARBA" id="ARBA00023157"/>
    </source>
</evidence>
<protein>
    <recommendedName>
        <fullName evidence="3">CUB domain-containing protein</fullName>
    </recommendedName>
</protein>
<dbReference type="SUPFAM" id="SSF49854">
    <property type="entry name" value="Spermadhesin, CUB domain"/>
    <property type="match status" value="1"/>
</dbReference>
<dbReference type="AlphaFoldDB" id="A0A553PB98"/>
<dbReference type="InterPro" id="IPR035914">
    <property type="entry name" value="Sperma_CUB_dom_sf"/>
</dbReference>
<dbReference type="PROSITE" id="PS01180">
    <property type="entry name" value="CUB"/>
    <property type="match status" value="1"/>
</dbReference>
<feature type="domain" description="CUB" evidence="3">
    <location>
        <begin position="131"/>
        <end position="285"/>
    </location>
</feature>